<dbReference type="KEGG" id="ttk:TST_1676"/>
<evidence type="ECO:0000259" key="3">
    <source>
        <dbReference type="Pfam" id="PF00675"/>
    </source>
</evidence>
<feature type="chain" id="PRO_5006616437" evidence="2">
    <location>
        <begin position="21"/>
        <end position="436"/>
    </location>
</feature>
<dbReference type="Proteomes" id="UP000063234">
    <property type="component" value="Chromosome"/>
</dbReference>
<dbReference type="Pfam" id="PF00675">
    <property type="entry name" value="Peptidase_M16"/>
    <property type="match status" value="1"/>
</dbReference>
<evidence type="ECO:0000259" key="4">
    <source>
        <dbReference type="Pfam" id="PF05193"/>
    </source>
</evidence>
<accession>A0A0S3QVW8</accession>
<keyword evidence="6" id="KW-1185">Reference proteome</keyword>
<reference evidence="6" key="1">
    <citation type="journal article" date="2018" name="Science">
        <title>A primordial and reversible TCA cycle in a facultatively chemolithoautotrophic thermophile.</title>
        <authorList>
            <person name="Nunoura T."/>
            <person name="Chikaraishi Y."/>
            <person name="Izaki R."/>
            <person name="Suwa T."/>
            <person name="Sato T."/>
            <person name="Harada T."/>
            <person name="Mori K."/>
            <person name="Kato Y."/>
            <person name="Miyazaki M."/>
            <person name="Shimamura S."/>
            <person name="Yanagawa K."/>
            <person name="Shuto A."/>
            <person name="Ohkouchi N."/>
            <person name="Fujita N."/>
            <person name="Takaki Y."/>
            <person name="Atomi H."/>
            <person name="Takai K."/>
        </authorList>
    </citation>
    <scope>NUCLEOTIDE SEQUENCE [LARGE SCALE GENOMIC DNA]</scope>
    <source>
        <strain evidence="6">DSM 17441 / JCM 13301 / NBRC 103674 / ABI70S6</strain>
    </source>
</reference>
<feature type="coiled-coil region" evidence="1">
    <location>
        <begin position="323"/>
        <end position="350"/>
    </location>
</feature>
<feature type="domain" description="Peptidase M16 C-terminal" evidence="4">
    <location>
        <begin position="190"/>
        <end position="363"/>
    </location>
</feature>
<evidence type="ECO:0000256" key="2">
    <source>
        <dbReference type="SAM" id="SignalP"/>
    </source>
</evidence>
<dbReference type="OrthoDB" id="9811314at2"/>
<dbReference type="RefSeq" id="WP_068550628.1">
    <property type="nucleotide sequence ID" value="NZ_AP013035.1"/>
</dbReference>
<dbReference type="SUPFAM" id="SSF63411">
    <property type="entry name" value="LuxS/MPP-like metallohydrolase"/>
    <property type="match status" value="2"/>
</dbReference>
<dbReference type="AlphaFoldDB" id="A0A0S3QVW8"/>
<dbReference type="GO" id="GO:0046872">
    <property type="term" value="F:metal ion binding"/>
    <property type="evidence" value="ECO:0007669"/>
    <property type="project" value="InterPro"/>
</dbReference>
<evidence type="ECO:0000313" key="6">
    <source>
        <dbReference type="Proteomes" id="UP000063234"/>
    </source>
</evidence>
<keyword evidence="1" id="KW-0175">Coiled coil</keyword>
<feature type="domain" description="Peptidase M16 N-terminal" evidence="3">
    <location>
        <begin position="41"/>
        <end position="170"/>
    </location>
</feature>
<sequence length="436" mass="49497">MRRLMTLVLGGMLMTSVAMAKINPKIFTLSNGLEVWVVERHTLPFAVFKMVIPAGSVFDPEKKAGLAYLTAQMLGEGTDKLLAEEISERFEFMGANFDVDCNKDYVTLTLRVTDRYMKESLELYADVLLHPSFPAKEFVRVKSEVIGEILKDQEDPSIVAAEKFNELVYGNNHPYHRPVKGYPKTVKGIALDEVVEFYKQHYLPEGSKFIVVGDVDVETLKKELEELFKGWLGKAPSYPKVEKPDFRPGKEVVPKEVSQANIVIGHIGVRRSNPDFIKLYVANQILGGGGLVSRLFDRIREKGGYSYAVYSAFIPAYYEGTFRITLQTKNERAEDAIKEVLDEVNKFVTEGPTKEELEDAKRYLTGSFPLKIDTNGEIADYLAFVAFHNLGKDYLNRFKDMIEEVTLEDVRQVIKKYIHPDKFTIVVVKRLEKGAH</sequence>
<dbReference type="Pfam" id="PF05193">
    <property type="entry name" value="Peptidase_M16_C"/>
    <property type="match status" value="1"/>
</dbReference>
<dbReference type="PANTHER" id="PTHR11851:SF224">
    <property type="entry name" value="PROCESSING PROTEASE"/>
    <property type="match status" value="1"/>
</dbReference>
<dbReference type="PANTHER" id="PTHR11851">
    <property type="entry name" value="METALLOPROTEASE"/>
    <property type="match status" value="1"/>
</dbReference>
<feature type="signal peptide" evidence="2">
    <location>
        <begin position="1"/>
        <end position="20"/>
    </location>
</feature>
<proteinExistence type="predicted"/>
<dbReference type="Gene3D" id="3.30.830.10">
    <property type="entry name" value="Metalloenzyme, LuxS/M16 peptidase-like"/>
    <property type="match status" value="2"/>
</dbReference>
<dbReference type="InterPro" id="IPR011249">
    <property type="entry name" value="Metalloenz_LuxS/M16"/>
</dbReference>
<evidence type="ECO:0000256" key="1">
    <source>
        <dbReference type="SAM" id="Coils"/>
    </source>
</evidence>
<name>A0A0S3QVW8_THET7</name>
<dbReference type="InterPro" id="IPR011765">
    <property type="entry name" value="Pept_M16_N"/>
</dbReference>
<protein>
    <submittedName>
        <fullName evidence="5">Peptidase M16</fullName>
    </submittedName>
</protein>
<dbReference type="EMBL" id="AP013035">
    <property type="protein sequence ID" value="BAT72460.1"/>
    <property type="molecule type" value="Genomic_DNA"/>
</dbReference>
<evidence type="ECO:0000313" key="5">
    <source>
        <dbReference type="EMBL" id="BAT72460.1"/>
    </source>
</evidence>
<dbReference type="InterPro" id="IPR050361">
    <property type="entry name" value="MPP/UQCRC_Complex"/>
</dbReference>
<gene>
    <name evidence="5" type="ORF">TST_1676</name>
</gene>
<organism evidence="5 6">
    <name type="scientific">Thermosulfidibacter takaii (strain DSM 17441 / JCM 13301 / NBRC 103674 / ABI70S6)</name>
    <dbReference type="NCBI Taxonomy" id="1298851"/>
    <lineage>
        <taxon>Bacteria</taxon>
        <taxon>Pseudomonadati</taxon>
        <taxon>Thermosulfidibacterota</taxon>
        <taxon>Thermosulfidibacteria</taxon>
        <taxon>Thermosulfidibacterales</taxon>
        <taxon>Thermosulfidibacteraceae</taxon>
    </lineage>
</organism>
<keyword evidence="2" id="KW-0732">Signal</keyword>
<dbReference type="InterPro" id="IPR007863">
    <property type="entry name" value="Peptidase_M16_C"/>
</dbReference>
<dbReference type="STRING" id="1298851.TST_1676"/>